<comment type="caution">
    <text evidence="1">The sequence shown here is derived from an EMBL/GenBank/DDBJ whole genome shotgun (WGS) entry which is preliminary data.</text>
</comment>
<evidence type="ECO:0000313" key="2">
    <source>
        <dbReference type="Proteomes" id="UP001497680"/>
    </source>
</evidence>
<organism evidence="1 2">
    <name type="scientific">Hypoxylon rubiginosum</name>
    <dbReference type="NCBI Taxonomy" id="110542"/>
    <lineage>
        <taxon>Eukaryota</taxon>
        <taxon>Fungi</taxon>
        <taxon>Dikarya</taxon>
        <taxon>Ascomycota</taxon>
        <taxon>Pezizomycotina</taxon>
        <taxon>Sordariomycetes</taxon>
        <taxon>Xylariomycetidae</taxon>
        <taxon>Xylariales</taxon>
        <taxon>Hypoxylaceae</taxon>
        <taxon>Hypoxylon</taxon>
    </lineage>
</organism>
<protein>
    <submittedName>
        <fullName evidence="1">FAD/NAD(P)-binding domain-containing protein</fullName>
    </submittedName>
</protein>
<name>A0ACC0DPL4_9PEZI</name>
<dbReference type="EMBL" id="MU394280">
    <property type="protein sequence ID" value="KAI6093955.1"/>
    <property type="molecule type" value="Genomic_DNA"/>
</dbReference>
<dbReference type="Proteomes" id="UP001497680">
    <property type="component" value="Unassembled WGS sequence"/>
</dbReference>
<evidence type="ECO:0000313" key="1">
    <source>
        <dbReference type="EMBL" id="KAI6093955.1"/>
    </source>
</evidence>
<accession>A0ACC0DPL4</accession>
<keyword evidence="2" id="KW-1185">Reference proteome</keyword>
<gene>
    <name evidence="1" type="ORF">F4821DRAFT_8060</name>
</gene>
<sequence length="499" mass="54651">MPVASQPVTISGIPATKNVIIDGVLRFPPTGLKALVIGAGIGGMMAALECWRKGIDVEIIEKATDLSTLGDVVVVGPSAVAVFHNYPTMLARYAELGHDVELTFASKDGTPTMPSVEWEWNREGASQHGAYPLRINSMLGRNALADMLSDQCKRLGIPITFGVTIDKYEEDITKGVATAISLDGRCFDADVIIAADGIGTKSHALTLGHPVRAVKTKYVVYRTMYPTDRLKGASMAEDIISRLDRPYLTFLRALAGHCVLALTRDFVVINLTTEEDATTATENWSSTVSNEKVLSSLPEPENWSPLLDEIIRHAPEHSMVRWPLVFRDPQPRWTSPHGRVVQLGDAAHSFLPTSGNGATQALEDAASLGECLRLGAKADVGIATKVHELLRYQRVSLIQHTGFVNAQDLHRDANGTEPARKGLPFVMGSWIWGHHPEKYATDNFAQARAHLEDGSPFKNTNLPIGHKWKDWTMEEEISKQKAGIITIDELKNNGDWSIN</sequence>
<reference evidence="1 2" key="1">
    <citation type="journal article" date="2022" name="New Phytol.">
        <title>Ecological generalism drives hyperdiversity of secondary metabolite gene clusters in xylarialean endophytes.</title>
        <authorList>
            <person name="Franco M.E.E."/>
            <person name="Wisecaver J.H."/>
            <person name="Arnold A.E."/>
            <person name="Ju Y.M."/>
            <person name="Slot J.C."/>
            <person name="Ahrendt S."/>
            <person name="Moore L.P."/>
            <person name="Eastman K.E."/>
            <person name="Scott K."/>
            <person name="Konkel Z."/>
            <person name="Mondo S.J."/>
            <person name="Kuo A."/>
            <person name="Hayes R.D."/>
            <person name="Haridas S."/>
            <person name="Andreopoulos B."/>
            <person name="Riley R."/>
            <person name="LaButti K."/>
            <person name="Pangilinan J."/>
            <person name="Lipzen A."/>
            <person name="Amirebrahimi M."/>
            <person name="Yan J."/>
            <person name="Adam C."/>
            <person name="Keymanesh K."/>
            <person name="Ng V."/>
            <person name="Louie K."/>
            <person name="Northen T."/>
            <person name="Drula E."/>
            <person name="Henrissat B."/>
            <person name="Hsieh H.M."/>
            <person name="Youens-Clark K."/>
            <person name="Lutzoni F."/>
            <person name="Miadlikowska J."/>
            <person name="Eastwood D.C."/>
            <person name="Hamelin R.C."/>
            <person name="Grigoriev I.V."/>
            <person name="U'Ren J.M."/>
        </authorList>
    </citation>
    <scope>NUCLEOTIDE SEQUENCE [LARGE SCALE GENOMIC DNA]</scope>
    <source>
        <strain evidence="1 2">ER1909</strain>
    </source>
</reference>
<proteinExistence type="predicted"/>